<dbReference type="InterPro" id="IPR036614">
    <property type="entry name" value="RusA-like_sf"/>
</dbReference>
<dbReference type="Proteomes" id="UP000326331">
    <property type="component" value="Chromosome"/>
</dbReference>
<dbReference type="EMBL" id="CP042829">
    <property type="protein sequence ID" value="QFG02150.1"/>
    <property type="molecule type" value="Genomic_DNA"/>
</dbReference>
<organism evidence="1 2">
    <name type="scientific">Tepidiforma bonchosmolovskayae</name>
    <dbReference type="NCBI Taxonomy" id="2601677"/>
    <lineage>
        <taxon>Bacteria</taxon>
        <taxon>Bacillati</taxon>
        <taxon>Chloroflexota</taxon>
        <taxon>Tepidiformia</taxon>
        <taxon>Tepidiformales</taxon>
        <taxon>Tepidiformaceae</taxon>
        <taxon>Tepidiforma</taxon>
    </lineage>
</organism>
<gene>
    <name evidence="1" type="ORF">Tbon_02175</name>
</gene>
<dbReference type="Gene3D" id="3.30.1330.70">
    <property type="entry name" value="Holliday junction resolvase RusA"/>
    <property type="match status" value="1"/>
</dbReference>
<reference evidence="1 2" key="1">
    <citation type="submission" date="2019-08" db="EMBL/GenBank/DDBJ databases">
        <authorList>
            <person name="Toschakov S.V."/>
        </authorList>
    </citation>
    <scope>NUCLEOTIDE SEQUENCE [LARGE SCALE GENOMIC DNA]</scope>
    <source>
        <strain evidence="1 2">3753O</strain>
    </source>
</reference>
<evidence type="ECO:0000313" key="2">
    <source>
        <dbReference type="Proteomes" id="UP000326331"/>
    </source>
</evidence>
<accession>A0ABX6BYU0</accession>
<sequence>MADVLELQLPLPPREASPNNHASRLARMRAIGGYRAAVGVIARQAAARCGWRGDRPVRLSLTFGLRGGADGHYRPGDPDNALASCKPLLDGLVDAGVIVDDSWRWLEIGSIRCDRDAGPGVLVQLEVIE</sequence>
<protein>
    <submittedName>
        <fullName evidence="1">Uncharacterized protein</fullName>
    </submittedName>
</protein>
<reference evidence="1 2" key="2">
    <citation type="submission" date="2019-10" db="EMBL/GenBank/DDBJ databases">
        <title>Thermopilla bonchosmolovskayae gen. nov., sp. nov., a moderately thermophilic Chloroflexi bacterium from a Chukotka hot spring (Arctic, Russia), representing a novel classis Thermopillaia, which include previously uncultivated lineage OLB14.</title>
        <authorList>
            <person name="Kochetkova T.V."/>
            <person name="Zayulina K.S."/>
            <person name="Zhigarkov V.S."/>
            <person name="Minaev N.V."/>
            <person name="Novikov A."/>
            <person name="Toshchakov S.V."/>
            <person name="Elcheninov A.G."/>
            <person name="Kublanov I.V."/>
        </authorList>
    </citation>
    <scope>NUCLEOTIDE SEQUENCE [LARGE SCALE GENOMIC DNA]</scope>
    <source>
        <strain evidence="1 2">3753O</strain>
    </source>
</reference>
<dbReference type="RefSeq" id="WP_158066086.1">
    <property type="nucleotide sequence ID" value="NZ_CP042829.1"/>
</dbReference>
<dbReference type="SUPFAM" id="SSF103084">
    <property type="entry name" value="Holliday junction resolvase RusA"/>
    <property type="match status" value="1"/>
</dbReference>
<keyword evidence="2" id="KW-1185">Reference proteome</keyword>
<proteinExistence type="predicted"/>
<evidence type="ECO:0000313" key="1">
    <source>
        <dbReference type="EMBL" id="QFG02150.1"/>
    </source>
</evidence>
<name>A0ABX6BYU0_9CHLR</name>